<dbReference type="InterPro" id="IPR023065">
    <property type="entry name" value="Uncharacterised_ApaG"/>
</dbReference>
<organism evidence="4 5">
    <name type="scientific">Hyphococcus flavus</name>
    <dbReference type="NCBI Taxonomy" id="1866326"/>
    <lineage>
        <taxon>Bacteria</taxon>
        <taxon>Pseudomonadati</taxon>
        <taxon>Pseudomonadota</taxon>
        <taxon>Alphaproteobacteria</taxon>
        <taxon>Parvularculales</taxon>
        <taxon>Parvularculaceae</taxon>
        <taxon>Hyphococcus</taxon>
    </lineage>
</organism>
<evidence type="ECO:0000259" key="3">
    <source>
        <dbReference type="PROSITE" id="PS51087"/>
    </source>
</evidence>
<dbReference type="PROSITE" id="PS51087">
    <property type="entry name" value="APAG"/>
    <property type="match status" value="1"/>
</dbReference>
<dbReference type="InterPro" id="IPR036767">
    <property type="entry name" value="ApaG_sf"/>
</dbReference>
<dbReference type="InterPro" id="IPR007474">
    <property type="entry name" value="ApaG_domain"/>
</dbReference>
<dbReference type="KEGG" id="hfl:PUV54_08005"/>
<evidence type="ECO:0000313" key="4">
    <source>
        <dbReference type="EMBL" id="WDI33139.1"/>
    </source>
</evidence>
<protein>
    <recommendedName>
        <fullName evidence="1 2">Protein ApaG</fullName>
    </recommendedName>
</protein>
<dbReference type="EMBL" id="CP118166">
    <property type="protein sequence ID" value="WDI33139.1"/>
    <property type="molecule type" value="Genomic_DNA"/>
</dbReference>
<reference evidence="4" key="1">
    <citation type="submission" date="2023-02" db="EMBL/GenBank/DDBJ databases">
        <title>Genome sequence of Hyphococcus flavus.</title>
        <authorList>
            <person name="Rong J.-C."/>
            <person name="Zhao Q."/>
            <person name="Yi M."/>
            <person name="Wu J.-Y."/>
        </authorList>
    </citation>
    <scope>NUCLEOTIDE SEQUENCE</scope>
    <source>
        <strain evidence="4">MCCC 1K03223</strain>
    </source>
</reference>
<dbReference type="NCBIfam" id="NF003967">
    <property type="entry name" value="PRK05461.1"/>
    <property type="match status" value="1"/>
</dbReference>
<name>A0AAE9ZE17_9PROT</name>
<keyword evidence="5" id="KW-1185">Reference proteome</keyword>
<sequence length="159" mass="17501">MQIRLSPKAGFQVIELQGGAMAGDERKGQTYESVTRGIRVSVSPHYLEDQSDPDEPRYVWAYTVRINNESNTAVQLRTRYWRITDSRGQTDVVAGDGVVGEQPVIRPGEGFEYTSGAPLATPSGLMVGAYGMEANDGELFDVDIPAFSLDSPHELRQVH</sequence>
<gene>
    <name evidence="2 4" type="primary">apaG</name>
    <name evidence="4" type="ORF">PUV54_08005</name>
</gene>
<dbReference type="HAMAP" id="MF_00791">
    <property type="entry name" value="ApaG"/>
    <property type="match status" value="1"/>
</dbReference>
<evidence type="ECO:0000256" key="1">
    <source>
        <dbReference type="ARBA" id="ARBA00017693"/>
    </source>
</evidence>
<feature type="domain" description="ApaG" evidence="3">
    <location>
        <begin position="32"/>
        <end position="156"/>
    </location>
</feature>
<dbReference type="Pfam" id="PF04379">
    <property type="entry name" value="DUF525"/>
    <property type="match status" value="1"/>
</dbReference>
<dbReference type="Gene3D" id="2.60.40.1470">
    <property type="entry name" value="ApaG domain"/>
    <property type="match status" value="1"/>
</dbReference>
<evidence type="ECO:0000256" key="2">
    <source>
        <dbReference type="HAMAP-Rule" id="MF_00791"/>
    </source>
</evidence>
<dbReference type="SUPFAM" id="SSF110069">
    <property type="entry name" value="ApaG-like"/>
    <property type="match status" value="1"/>
</dbReference>
<dbReference type="PANTHER" id="PTHR47191:SF2">
    <property type="entry name" value="OS05G0170800 PROTEIN"/>
    <property type="match status" value="1"/>
</dbReference>
<accession>A0AAE9ZE17</accession>
<proteinExistence type="inferred from homology"/>
<evidence type="ECO:0000313" key="5">
    <source>
        <dbReference type="Proteomes" id="UP001214043"/>
    </source>
</evidence>
<dbReference type="PANTHER" id="PTHR47191">
    <property type="entry name" value="OS05G0170800 PROTEIN"/>
    <property type="match status" value="1"/>
</dbReference>
<dbReference type="Proteomes" id="UP001214043">
    <property type="component" value="Chromosome"/>
</dbReference>
<dbReference type="AlphaFoldDB" id="A0AAE9ZE17"/>
<dbReference type="InterPro" id="IPR050718">
    <property type="entry name" value="ApaG-like"/>
</dbReference>